<dbReference type="GO" id="GO:0015074">
    <property type="term" value="P:DNA integration"/>
    <property type="evidence" value="ECO:0007669"/>
    <property type="project" value="InterPro"/>
</dbReference>
<dbReference type="GO" id="GO:0003676">
    <property type="term" value="F:nucleic acid binding"/>
    <property type="evidence" value="ECO:0007669"/>
    <property type="project" value="InterPro"/>
</dbReference>
<proteinExistence type="predicted"/>
<sequence>MAKNDALVQIQVATLNNLENQMVALRIGKILEPKEVVIEDEPTEKEESQPTVEVPTLKKSNAEKFDEHKQKQEVQLKKFLDVLKQLHINIPLVETLEQMPNYVKFMKDILSKKKRLSVYKTVALAKERNAFLQNKLPPKLKDSTSFTIPCNIEEYHCGPNSGYHRKCVAGSEIDEILHHCHSSLSGGHFGGSRTAEKILQVGFFWPTVFKNVYAYVKNCDRCQRTGNISKRNEMLLTNILEVELFDVWGIDFLGPFPSSCGNKYILVVVDYVSKWVEAEAYPTNDAKLVMRFLHKHVFTRFGTLRAIISDEGSHFVNK</sequence>
<dbReference type="InterPro" id="IPR001584">
    <property type="entry name" value="Integrase_cat-core"/>
</dbReference>
<dbReference type="PROSITE" id="PS50994">
    <property type="entry name" value="INTEGRASE"/>
    <property type="match status" value="1"/>
</dbReference>
<dbReference type="InterPro" id="IPR052160">
    <property type="entry name" value="Gypsy_RT_Integrase-like"/>
</dbReference>
<dbReference type="GeneID" id="107956318"/>
<dbReference type="SMR" id="A0A1U8PB64"/>
<dbReference type="Gene3D" id="3.30.420.10">
    <property type="entry name" value="Ribonuclease H-like superfamily/Ribonuclease H"/>
    <property type="match status" value="1"/>
</dbReference>
<feature type="domain" description="Integrase catalytic" evidence="1">
    <location>
        <begin position="239"/>
        <end position="318"/>
    </location>
</feature>
<reference evidence="2" key="1">
    <citation type="journal article" date="2020" name="Nat. Genet.">
        <title>Genomic diversifications of five Gossypium allopolyploid species and their impact on cotton improvement.</title>
        <authorList>
            <person name="Chen Z.J."/>
            <person name="Sreedasyam A."/>
            <person name="Ando A."/>
            <person name="Song Q."/>
            <person name="De Santiago L.M."/>
            <person name="Hulse-Kemp A.M."/>
            <person name="Ding M."/>
            <person name="Ye W."/>
            <person name="Kirkbride R.C."/>
            <person name="Jenkins J."/>
            <person name="Plott C."/>
            <person name="Lovell J."/>
            <person name="Lin Y.M."/>
            <person name="Vaughn R."/>
            <person name="Liu B."/>
            <person name="Simpson S."/>
            <person name="Scheffler B.E."/>
            <person name="Wen L."/>
            <person name="Saski C.A."/>
            <person name="Grover C.E."/>
            <person name="Hu G."/>
            <person name="Conover J.L."/>
            <person name="Carlson J.W."/>
            <person name="Shu S."/>
            <person name="Boston L.B."/>
            <person name="Williams M."/>
            <person name="Peterson D.G."/>
            <person name="McGee K."/>
            <person name="Jones D.C."/>
            <person name="Wendel J.F."/>
            <person name="Stelly D.M."/>
            <person name="Grimwood J."/>
            <person name="Schmutz J."/>
        </authorList>
    </citation>
    <scope>NUCLEOTIDE SEQUENCE [LARGE SCALE GENOMIC DNA]</scope>
    <source>
        <strain evidence="2">cv. TM-1</strain>
    </source>
</reference>
<organism evidence="2 3">
    <name type="scientific">Gossypium hirsutum</name>
    <name type="common">Upland cotton</name>
    <name type="synonym">Gossypium mexicanum</name>
    <dbReference type="NCBI Taxonomy" id="3635"/>
    <lineage>
        <taxon>Eukaryota</taxon>
        <taxon>Viridiplantae</taxon>
        <taxon>Streptophyta</taxon>
        <taxon>Embryophyta</taxon>
        <taxon>Tracheophyta</taxon>
        <taxon>Spermatophyta</taxon>
        <taxon>Magnoliopsida</taxon>
        <taxon>eudicotyledons</taxon>
        <taxon>Gunneridae</taxon>
        <taxon>Pentapetalae</taxon>
        <taxon>rosids</taxon>
        <taxon>malvids</taxon>
        <taxon>Malvales</taxon>
        <taxon>Malvaceae</taxon>
        <taxon>Malvoideae</taxon>
        <taxon>Gossypium</taxon>
    </lineage>
</organism>
<protein>
    <recommendedName>
        <fullName evidence="1">Integrase catalytic domain-containing protein</fullName>
    </recommendedName>
</protein>
<dbReference type="InterPro" id="IPR041588">
    <property type="entry name" value="Integrase_H2C2"/>
</dbReference>
<dbReference type="Pfam" id="PF00665">
    <property type="entry name" value="rve"/>
    <property type="match status" value="1"/>
</dbReference>
<dbReference type="KEGG" id="ghi:107956318"/>
<dbReference type="AlphaFoldDB" id="A0A1U8PB64"/>
<name>A0A1U8PB64_GOSHI</name>
<gene>
    <name evidence="3" type="primary">LOC107956318</name>
</gene>
<keyword evidence="2" id="KW-1185">Reference proteome</keyword>
<evidence type="ECO:0000259" key="1">
    <source>
        <dbReference type="PROSITE" id="PS50994"/>
    </source>
</evidence>
<dbReference type="PaxDb" id="3635-A0A1U8PB64"/>
<dbReference type="InterPro" id="IPR012337">
    <property type="entry name" value="RNaseH-like_sf"/>
</dbReference>
<reference evidence="3" key="2">
    <citation type="submission" date="2025-08" db="UniProtKB">
        <authorList>
            <consortium name="RefSeq"/>
        </authorList>
    </citation>
    <scope>IDENTIFICATION</scope>
</reference>
<dbReference type="Pfam" id="PF17921">
    <property type="entry name" value="Integrase_H2C2"/>
    <property type="match status" value="1"/>
</dbReference>
<dbReference type="Gene3D" id="1.10.340.70">
    <property type="match status" value="1"/>
</dbReference>
<evidence type="ECO:0000313" key="2">
    <source>
        <dbReference type="Proteomes" id="UP000818029"/>
    </source>
</evidence>
<dbReference type="RefSeq" id="XP_016747509.1">
    <property type="nucleotide sequence ID" value="XM_016892020.1"/>
</dbReference>
<dbReference type="SUPFAM" id="SSF53098">
    <property type="entry name" value="Ribonuclease H-like"/>
    <property type="match status" value="1"/>
</dbReference>
<dbReference type="PANTHER" id="PTHR47266">
    <property type="entry name" value="ENDONUCLEASE-RELATED"/>
    <property type="match status" value="1"/>
</dbReference>
<dbReference type="Proteomes" id="UP000818029">
    <property type="component" value="Chromosome A07"/>
</dbReference>
<evidence type="ECO:0000313" key="3">
    <source>
        <dbReference type="RefSeq" id="XP_016747509.1"/>
    </source>
</evidence>
<accession>A0A1U8PB64</accession>
<dbReference type="STRING" id="3635.A0A1U8PB64"/>
<dbReference type="InterPro" id="IPR036397">
    <property type="entry name" value="RNaseH_sf"/>
</dbReference>